<comment type="caution">
    <text evidence="15">The sequence shown here is derived from an EMBL/GenBank/DDBJ whole genome shotgun (WGS) entry which is preliminary data.</text>
</comment>
<dbReference type="EMBL" id="JACHNB010000001">
    <property type="protein sequence ID" value="MBB4745001.1"/>
    <property type="molecule type" value="Genomic_DNA"/>
</dbReference>
<dbReference type="CDD" id="cd06225">
    <property type="entry name" value="HAMP"/>
    <property type="match status" value="1"/>
</dbReference>
<dbReference type="SUPFAM" id="SSF55874">
    <property type="entry name" value="ATPase domain of HSP90 chaperone/DNA topoisomerase II/histidine kinase"/>
    <property type="match status" value="1"/>
</dbReference>
<dbReference type="InterPro" id="IPR003594">
    <property type="entry name" value="HATPase_dom"/>
</dbReference>
<keyword evidence="11" id="KW-1133">Transmembrane helix</keyword>
<keyword evidence="5" id="KW-0597">Phosphoprotein</keyword>
<dbReference type="InterPro" id="IPR036097">
    <property type="entry name" value="HisK_dim/P_sf"/>
</dbReference>
<dbReference type="Pfam" id="PF02518">
    <property type="entry name" value="HATPase_c"/>
    <property type="match status" value="1"/>
</dbReference>
<dbReference type="SUPFAM" id="SSF158472">
    <property type="entry name" value="HAMP domain-like"/>
    <property type="match status" value="1"/>
</dbReference>
<dbReference type="PANTHER" id="PTHR44936">
    <property type="entry name" value="SENSOR PROTEIN CREC"/>
    <property type="match status" value="1"/>
</dbReference>
<keyword evidence="6" id="KW-0808">Transferase</keyword>
<dbReference type="PANTHER" id="PTHR44936:SF9">
    <property type="entry name" value="SENSOR PROTEIN CREC"/>
    <property type="match status" value="1"/>
</dbReference>
<keyword evidence="8" id="KW-0547">Nucleotide-binding</keyword>
<dbReference type="Gene3D" id="3.30.565.10">
    <property type="entry name" value="Histidine kinase-like ATPase, C-terminal domain"/>
    <property type="match status" value="1"/>
</dbReference>
<evidence type="ECO:0000256" key="2">
    <source>
        <dbReference type="ARBA" id="ARBA00004651"/>
    </source>
</evidence>
<dbReference type="InterPro" id="IPR005467">
    <property type="entry name" value="His_kinase_dom"/>
</dbReference>
<dbReference type="InterPro" id="IPR050980">
    <property type="entry name" value="2C_sensor_his_kinase"/>
</dbReference>
<evidence type="ECO:0000256" key="7">
    <source>
        <dbReference type="ARBA" id="ARBA00022692"/>
    </source>
</evidence>
<dbReference type="InterPro" id="IPR003660">
    <property type="entry name" value="HAMP_dom"/>
</dbReference>
<keyword evidence="12" id="KW-0902">Two-component regulatory system</keyword>
<dbReference type="SUPFAM" id="SSF47384">
    <property type="entry name" value="Homodimeric domain of signal transducing histidine kinase"/>
    <property type="match status" value="1"/>
</dbReference>
<reference evidence="15 16" key="1">
    <citation type="submission" date="2020-08" db="EMBL/GenBank/DDBJ databases">
        <title>Sequencing the genomes of 1000 actinobacteria strains.</title>
        <authorList>
            <person name="Klenk H.-P."/>
        </authorList>
    </citation>
    <scope>NUCLEOTIDE SEQUENCE [LARGE SCALE GENOMIC DNA]</scope>
    <source>
        <strain evidence="15 16">DSM 45809</strain>
    </source>
</reference>
<evidence type="ECO:0000256" key="1">
    <source>
        <dbReference type="ARBA" id="ARBA00000085"/>
    </source>
</evidence>
<evidence type="ECO:0000256" key="4">
    <source>
        <dbReference type="ARBA" id="ARBA00022475"/>
    </source>
</evidence>
<keyword evidence="16" id="KW-1185">Reference proteome</keyword>
<evidence type="ECO:0000256" key="12">
    <source>
        <dbReference type="ARBA" id="ARBA00023012"/>
    </source>
</evidence>
<proteinExistence type="predicted"/>
<dbReference type="SMART" id="SM00388">
    <property type="entry name" value="HisKA"/>
    <property type="match status" value="1"/>
</dbReference>
<dbReference type="RefSeq" id="WP_185045236.1">
    <property type="nucleotide sequence ID" value="NZ_BAABFG010000005.1"/>
</dbReference>
<evidence type="ECO:0000256" key="8">
    <source>
        <dbReference type="ARBA" id="ARBA00022741"/>
    </source>
</evidence>
<feature type="domain" description="HAMP" evidence="14">
    <location>
        <begin position="162"/>
        <end position="214"/>
    </location>
</feature>
<dbReference type="Proteomes" id="UP000546162">
    <property type="component" value="Unassembled WGS sequence"/>
</dbReference>
<evidence type="ECO:0000256" key="5">
    <source>
        <dbReference type="ARBA" id="ARBA00022553"/>
    </source>
</evidence>
<dbReference type="PROSITE" id="PS50109">
    <property type="entry name" value="HIS_KIN"/>
    <property type="match status" value="1"/>
</dbReference>
<keyword evidence="10" id="KW-0067">ATP-binding</keyword>
<keyword evidence="11" id="KW-0472">Membrane</keyword>
<evidence type="ECO:0000259" key="13">
    <source>
        <dbReference type="PROSITE" id="PS50109"/>
    </source>
</evidence>
<keyword evidence="4" id="KW-1003">Cell membrane</keyword>
<dbReference type="GO" id="GO:0005524">
    <property type="term" value="F:ATP binding"/>
    <property type="evidence" value="ECO:0007669"/>
    <property type="project" value="UniProtKB-KW"/>
</dbReference>
<dbReference type="InterPro" id="IPR036890">
    <property type="entry name" value="HATPase_C_sf"/>
</dbReference>
<evidence type="ECO:0000256" key="6">
    <source>
        <dbReference type="ARBA" id="ARBA00022679"/>
    </source>
</evidence>
<gene>
    <name evidence="15" type="ORF">BJY16_008460</name>
</gene>
<evidence type="ECO:0000256" key="10">
    <source>
        <dbReference type="ARBA" id="ARBA00022840"/>
    </source>
</evidence>
<dbReference type="GO" id="GO:0000155">
    <property type="term" value="F:phosphorelay sensor kinase activity"/>
    <property type="evidence" value="ECO:0007669"/>
    <property type="project" value="InterPro"/>
</dbReference>
<evidence type="ECO:0000256" key="11">
    <source>
        <dbReference type="ARBA" id="ARBA00022989"/>
    </source>
</evidence>
<dbReference type="Pfam" id="PF00512">
    <property type="entry name" value="HisKA"/>
    <property type="match status" value="1"/>
</dbReference>
<dbReference type="SMART" id="SM00387">
    <property type="entry name" value="HATPase_c"/>
    <property type="match status" value="1"/>
</dbReference>
<accession>A0A7W7H6N4</accession>
<evidence type="ECO:0000259" key="14">
    <source>
        <dbReference type="PROSITE" id="PS50885"/>
    </source>
</evidence>
<evidence type="ECO:0000313" key="16">
    <source>
        <dbReference type="Proteomes" id="UP000546162"/>
    </source>
</evidence>
<dbReference type="CDD" id="cd00082">
    <property type="entry name" value="HisKA"/>
    <property type="match status" value="1"/>
</dbReference>
<dbReference type="InterPro" id="IPR003661">
    <property type="entry name" value="HisK_dim/P_dom"/>
</dbReference>
<protein>
    <recommendedName>
        <fullName evidence="3">histidine kinase</fullName>
        <ecNumber evidence="3">2.7.13.3</ecNumber>
    </recommendedName>
</protein>
<keyword evidence="7" id="KW-0812">Transmembrane</keyword>
<dbReference type="GO" id="GO:0005886">
    <property type="term" value="C:plasma membrane"/>
    <property type="evidence" value="ECO:0007669"/>
    <property type="project" value="UniProtKB-SubCell"/>
</dbReference>
<sequence>MRARLTLLVAATTVLVLLAFLVPIGLLLRQVAQDRALGQADDVVQTIVPLAGGDVATLRLVVTAQDVPVTVFLPDGTAVGAPATMTPAVRLAQASNQALTVATGAGRELVVPVVGAAGTSVVRTVVTDAELSRGVTRSWLTLGGLGVALLLLGLLVADRLARAITAPITQLSEVSHRLANAELTARATPAGPPELREVAGALNHLAGRIEDLLAAERERVADLSHRLRTPLTALRLEAESLRDPEESARVASAADGVARAVTAVIQQARRDVRAHSATCDATAVVGDRVAFWRVLAEDTGRAVTQSLPDRPLPVAVAADDLAAALDALLGNVFAHTPDETPFSVTLMAQPAGGALLTVADEGPGLPPSAAARGASGGDSTGLGLDIARQVAATFEIAGGPGGAVVSLSLPGVSGTP</sequence>
<evidence type="ECO:0000256" key="3">
    <source>
        <dbReference type="ARBA" id="ARBA00012438"/>
    </source>
</evidence>
<dbReference type="PROSITE" id="PS50885">
    <property type="entry name" value="HAMP"/>
    <property type="match status" value="1"/>
</dbReference>
<dbReference type="Pfam" id="PF00672">
    <property type="entry name" value="HAMP"/>
    <property type="match status" value="1"/>
</dbReference>
<comment type="subcellular location">
    <subcellularLocation>
        <location evidence="2">Cell membrane</location>
        <topology evidence="2">Multi-pass membrane protein</topology>
    </subcellularLocation>
</comment>
<name>A0A7W7H6N4_9ACTN</name>
<keyword evidence="9 15" id="KW-0418">Kinase</keyword>
<dbReference type="Gene3D" id="1.10.287.130">
    <property type="match status" value="1"/>
</dbReference>
<organism evidence="15 16">
    <name type="scientific">Actinoplanes octamycinicus</name>
    <dbReference type="NCBI Taxonomy" id="135948"/>
    <lineage>
        <taxon>Bacteria</taxon>
        <taxon>Bacillati</taxon>
        <taxon>Actinomycetota</taxon>
        <taxon>Actinomycetes</taxon>
        <taxon>Micromonosporales</taxon>
        <taxon>Micromonosporaceae</taxon>
        <taxon>Actinoplanes</taxon>
    </lineage>
</organism>
<feature type="domain" description="Histidine kinase" evidence="13">
    <location>
        <begin position="222"/>
        <end position="416"/>
    </location>
</feature>
<comment type="catalytic activity">
    <reaction evidence="1">
        <text>ATP + protein L-histidine = ADP + protein N-phospho-L-histidine.</text>
        <dbReference type="EC" id="2.7.13.3"/>
    </reaction>
</comment>
<dbReference type="SMART" id="SM00304">
    <property type="entry name" value="HAMP"/>
    <property type="match status" value="1"/>
</dbReference>
<dbReference type="EC" id="2.7.13.3" evidence="3"/>
<evidence type="ECO:0000256" key="9">
    <source>
        <dbReference type="ARBA" id="ARBA00022777"/>
    </source>
</evidence>
<dbReference type="AlphaFoldDB" id="A0A7W7H6N4"/>
<evidence type="ECO:0000313" key="15">
    <source>
        <dbReference type="EMBL" id="MBB4745001.1"/>
    </source>
</evidence>